<dbReference type="PATRIC" id="fig|80854.5.peg.1169"/>
<feature type="domain" description="LUD" evidence="1">
    <location>
        <begin position="69"/>
        <end position="234"/>
    </location>
</feature>
<dbReference type="EMBL" id="FPLD01000131">
    <property type="protein sequence ID" value="SGZ16750.1"/>
    <property type="molecule type" value="Genomic_DNA"/>
</dbReference>
<dbReference type="InterPro" id="IPR024185">
    <property type="entry name" value="FTHF_cligase-like_sf"/>
</dbReference>
<evidence type="ECO:0000313" key="2">
    <source>
        <dbReference type="EMBL" id="SGZ04017.1"/>
    </source>
</evidence>
<dbReference type="SUPFAM" id="SSF100950">
    <property type="entry name" value="NagB/RpiA/CoA transferase-like"/>
    <property type="match status" value="1"/>
</dbReference>
<dbReference type="Gene3D" id="3.40.50.10420">
    <property type="entry name" value="NagB/RpiA/CoA transferase-like"/>
    <property type="match status" value="1"/>
</dbReference>
<dbReference type="KEGG" id="mvs:MVIS_1104"/>
<evidence type="ECO:0000313" key="5">
    <source>
        <dbReference type="Proteomes" id="UP000183794"/>
    </source>
</evidence>
<dbReference type="AlphaFoldDB" id="A0A090IEE8"/>
<dbReference type="Proteomes" id="UP000183794">
    <property type="component" value="Unassembled WGS sequence"/>
</dbReference>
<evidence type="ECO:0000313" key="4">
    <source>
        <dbReference type="Proteomes" id="UP000182660"/>
    </source>
</evidence>
<proteinExistence type="predicted"/>
<dbReference type="Pfam" id="PF02589">
    <property type="entry name" value="LUD_dom"/>
    <property type="match status" value="1"/>
</dbReference>
<dbReference type="Proteomes" id="UP000182660">
    <property type="component" value="Unassembled WGS sequence"/>
</dbReference>
<dbReference type="RefSeq" id="WP_045109477.1">
    <property type="nucleotide sequence ID" value="NZ_CAWQZC010000047.1"/>
</dbReference>
<evidence type="ECO:0000259" key="1">
    <source>
        <dbReference type="Pfam" id="PF02589"/>
    </source>
</evidence>
<dbReference type="InterPro" id="IPR003741">
    <property type="entry name" value="LUD_dom"/>
</dbReference>
<reference evidence="3 5" key="1">
    <citation type="submission" date="2016-11" db="EMBL/GenBank/DDBJ databases">
        <authorList>
            <person name="Jaros S."/>
            <person name="Januszkiewicz K."/>
            <person name="Wedrychowicz H."/>
        </authorList>
    </citation>
    <scope>NUCLEOTIDE SEQUENCE [LARGE SCALE GENOMIC DNA]</scope>
    <source>
        <strain evidence="3">NVI 5450</strain>
    </source>
</reference>
<organism evidence="3 5">
    <name type="scientific">Moritella viscosa</name>
    <dbReference type="NCBI Taxonomy" id="80854"/>
    <lineage>
        <taxon>Bacteria</taxon>
        <taxon>Pseudomonadati</taxon>
        <taxon>Pseudomonadota</taxon>
        <taxon>Gammaproteobacteria</taxon>
        <taxon>Alteromonadales</taxon>
        <taxon>Moritellaceae</taxon>
        <taxon>Moritella</taxon>
    </lineage>
</organism>
<accession>A0A090IEE8</accession>
<reference evidence="2 4" key="2">
    <citation type="submission" date="2016-11" db="EMBL/GenBank/DDBJ databases">
        <authorList>
            <person name="Klemetsen T."/>
        </authorList>
    </citation>
    <scope>NUCLEOTIDE SEQUENCE [LARGE SCALE GENOMIC DNA]</scope>
    <source>
        <strain evidence="2">MT 2528</strain>
    </source>
</reference>
<sequence length="237" mass="25869">MQGKIHNRDTFLGSLAKKLGRELNTQGVERPPLPHRPHHDVMADFSQQQLADVFLEYTKTNLNSLGVSCTKDELNETLTSICNGFGAGKVVVSGDRRLAELQVTNNLKLQFDDVYTWDIDQANDINIKQAEQAKVGIVFAEQALAESGTMVLHSAASHGRSVSLLPETSVFLIPQSQIFPRMTQAAKQLHDKAQAGERLPSCVNFISGPSSTADIELIKVIGVHGPIHAAYVVIADM</sequence>
<evidence type="ECO:0000313" key="3">
    <source>
        <dbReference type="EMBL" id="SGZ16750.1"/>
    </source>
</evidence>
<dbReference type="GeneID" id="61298173"/>
<name>A0A090IEE8_9GAMM</name>
<dbReference type="STRING" id="80854.MVIS_1104"/>
<dbReference type="PANTHER" id="PTHR43682:SF1">
    <property type="entry name" value="LACTATE UTILIZATION PROTEIN C"/>
    <property type="match status" value="1"/>
</dbReference>
<gene>
    <name evidence="2" type="ORF">MT2528_4729</name>
    <name evidence="3" type="ORF">NVI5450_4390</name>
</gene>
<keyword evidence="4" id="KW-1185">Reference proteome</keyword>
<dbReference type="InterPro" id="IPR037171">
    <property type="entry name" value="NagB/RpiA_transferase-like"/>
</dbReference>
<dbReference type="EMBL" id="FPLJ01000145">
    <property type="protein sequence ID" value="SGZ04017.1"/>
    <property type="molecule type" value="Genomic_DNA"/>
</dbReference>
<dbReference type="OrthoDB" id="9794157at2"/>
<protein>
    <submittedName>
        <fullName evidence="3">Hypothetical ykgG family protein</fullName>
    </submittedName>
</protein>
<dbReference type="PANTHER" id="PTHR43682">
    <property type="entry name" value="LACTATE UTILIZATION PROTEIN C"/>
    <property type="match status" value="1"/>
</dbReference>
<dbReference type="HOGENOM" id="CLU_090664_1_0_6"/>